<feature type="compositionally biased region" description="Basic and acidic residues" evidence="1">
    <location>
        <begin position="1"/>
        <end position="22"/>
    </location>
</feature>
<dbReference type="InterPro" id="IPR010730">
    <property type="entry name" value="HET"/>
</dbReference>
<dbReference type="AlphaFoldDB" id="A0A370TMM9"/>
<dbReference type="EMBL" id="NPIC01000004">
    <property type="protein sequence ID" value="RDL36775.1"/>
    <property type="molecule type" value="Genomic_DNA"/>
</dbReference>
<dbReference type="GeneID" id="43598976"/>
<organism evidence="3 4">
    <name type="scientific">Venustampulla echinocandica</name>
    <dbReference type="NCBI Taxonomy" id="2656787"/>
    <lineage>
        <taxon>Eukaryota</taxon>
        <taxon>Fungi</taxon>
        <taxon>Dikarya</taxon>
        <taxon>Ascomycota</taxon>
        <taxon>Pezizomycotina</taxon>
        <taxon>Leotiomycetes</taxon>
        <taxon>Helotiales</taxon>
        <taxon>Pleuroascaceae</taxon>
        <taxon>Venustampulla</taxon>
    </lineage>
</organism>
<reference evidence="3 4" key="1">
    <citation type="journal article" date="2018" name="IMA Fungus">
        <title>IMA Genome-F 9: Draft genome sequence of Annulohypoxylon stygium, Aspergillus mulundensis, Berkeleyomyces basicola (syn. Thielaviopsis basicola), Ceratocystis smalleyi, two Cercospora beticola strains, Coleophoma cylindrospora, Fusarium fracticaudum, Phialophora cf. hyalina, and Morchella septimelata.</title>
        <authorList>
            <person name="Wingfield B.D."/>
            <person name="Bills G.F."/>
            <person name="Dong Y."/>
            <person name="Huang W."/>
            <person name="Nel W.J."/>
            <person name="Swalarsk-Parry B.S."/>
            <person name="Vaghefi N."/>
            <person name="Wilken P.M."/>
            <person name="An Z."/>
            <person name="de Beer Z.W."/>
            <person name="De Vos L."/>
            <person name="Chen L."/>
            <person name="Duong T.A."/>
            <person name="Gao Y."/>
            <person name="Hammerbacher A."/>
            <person name="Kikkert J.R."/>
            <person name="Li Y."/>
            <person name="Li H."/>
            <person name="Li K."/>
            <person name="Li Q."/>
            <person name="Liu X."/>
            <person name="Ma X."/>
            <person name="Naidoo K."/>
            <person name="Pethybridge S.J."/>
            <person name="Sun J."/>
            <person name="Steenkamp E.T."/>
            <person name="van der Nest M.A."/>
            <person name="van Wyk S."/>
            <person name="Wingfield M.J."/>
            <person name="Xiong C."/>
            <person name="Yue Q."/>
            <person name="Zhang X."/>
        </authorList>
    </citation>
    <scope>NUCLEOTIDE SEQUENCE [LARGE SCALE GENOMIC DNA]</scope>
    <source>
        <strain evidence="3 4">BP 5553</strain>
    </source>
</reference>
<evidence type="ECO:0000259" key="2">
    <source>
        <dbReference type="Pfam" id="PF06985"/>
    </source>
</evidence>
<dbReference type="RefSeq" id="XP_031869431.1">
    <property type="nucleotide sequence ID" value="XM_032014750.1"/>
</dbReference>
<dbReference type="PANTHER" id="PTHR24148">
    <property type="entry name" value="ANKYRIN REPEAT DOMAIN-CONTAINING PROTEIN 39 HOMOLOG-RELATED"/>
    <property type="match status" value="1"/>
</dbReference>
<dbReference type="InterPro" id="IPR052895">
    <property type="entry name" value="HetReg/Transcr_Mod"/>
</dbReference>
<evidence type="ECO:0000256" key="1">
    <source>
        <dbReference type="SAM" id="MobiDB-lite"/>
    </source>
</evidence>
<feature type="domain" description="Heterokaryon incompatibility" evidence="2">
    <location>
        <begin position="119"/>
        <end position="262"/>
    </location>
</feature>
<dbReference type="OrthoDB" id="194358at2759"/>
<dbReference type="Pfam" id="PF06985">
    <property type="entry name" value="HET"/>
    <property type="match status" value="1"/>
</dbReference>
<protein>
    <recommendedName>
        <fullName evidence="2">Heterokaryon incompatibility domain-containing protein</fullName>
    </recommendedName>
</protein>
<evidence type="ECO:0000313" key="4">
    <source>
        <dbReference type="Proteomes" id="UP000254866"/>
    </source>
</evidence>
<keyword evidence="4" id="KW-1185">Reference proteome</keyword>
<dbReference type="STRING" id="2656787.A0A370TMM9"/>
<name>A0A370TMM9_9HELO</name>
<gene>
    <name evidence="3" type="ORF">BP5553_06127</name>
</gene>
<accession>A0A370TMM9</accession>
<proteinExistence type="predicted"/>
<sequence>MPKPGAEKRSRPDDDSSDEHNKSLKRLRLAEEELQISRWDIGRESPAEATPARDPNNAAHPLGTAEACKAEYKYEPLDPSKNETRLLCILPIQDNQHQSETKMVHCTLSPASLDVPPVFEALSYTWGGDSNPSQIILDGKLFSVRSNLGTALQHLRYPSHTRIIWVDAICINQEDTKERSKQISKMRTIYQLASGVISWVSGPTTVTKLAFSLLDQLNERQRGEIGRDTRTIIHDPDNLLGWKAFLRFLHLPYWSRVWIIQELVMARTITIVCGEDKISCTHLIAIQKLLEVFKSDLKQLIPKDPIFRDTKRWTDTGPRNMTAGFENVLSDPPPLVDTIITHQNKDASDARDKIYALIGLTNARDSFEIDYDKSIREVYMDVVKYAHDTTGRLDIVFERPREAPKFQLPTWVPDWSSRFQLISRLHMVGNGSPAEVVFRLKEGIMDAKGFCFDKIAAISEESKTQYAFDDDVRYTILDFHAWRGFFRAKKGSASYSIEDDEAFCRTLVGNCFQNNPVKNSTSRSGYYHLIGAIARKSLIFHPNIELDEQLMEATHSCDDQWDHARRDAWSSMLVGWITTAVRKRRFIISSEGRTGLAQRTVNEGDMICIIRGFKRPVILRPRQEGGFIFLGEVYIDDGKKSSAEEELEAGKHKLEIFEIH</sequence>
<dbReference type="PANTHER" id="PTHR24148:SF73">
    <property type="entry name" value="HET DOMAIN PROTEIN (AFU_ORTHOLOGUE AFUA_8G01020)"/>
    <property type="match status" value="1"/>
</dbReference>
<comment type="caution">
    <text evidence="3">The sequence shown here is derived from an EMBL/GenBank/DDBJ whole genome shotgun (WGS) entry which is preliminary data.</text>
</comment>
<dbReference type="Proteomes" id="UP000254866">
    <property type="component" value="Unassembled WGS sequence"/>
</dbReference>
<evidence type="ECO:0000313" key="3">
    <source>
        <dbReference type="EMBL" id="RDL36775.1"/>
    </source>
</evidence>
<feature type="region of interest" description="Disordered" evidence="1">
    <location>
        <begin position="1"/>
        <end position="61"/>
    </location>
</feature>